<proteinExistence type="predicted"/>
<dbReference type="KEGG" id="vg:16881019"/>
<protein>
    <submittedName>
        <fullName evidence="1">Uncharacterized protein</fullName>
    </submittedName>
</protein>
<sequence length="74" mass="8579">MIKENSSQESKSNELYILLPTVENTDKEELNLINSLKEYIDWYGCRDSKMDKILPIEQQEGIVVTAMTLLKELT</sequence>
<dbReference type="RefSeq" id="YP_008240814.1">
    <property type="nucleotide sequence ID" value="NC_021789.1"/>
</dbReference>
<dbReference type="Proteomes" id="UP000014731">
    <property type="component" value="Segment"/>
</dbReference>
<gene>
    <name evidence="1" type="ORF">Phi19:3_gp029</name>
</gene>
<dbReference type="GeneID" id="16881019"/>
<name>R9ZZP6_9CAUD</name>
<organism evidence="1 2">
    <name type="scientific">Cellulophaga phage phi19:3</name>
    <dbReference type="NCBI Taxonomy" id="1327971"/>
    <lineage>
        <taxon>Viruses</taxon>
        <taxon>Duplodnaviria</taxon>
        <taxon>Heunggongvirae</taxon>
        <taxon>Uroviricota</taxon>
        <taxon>Caudoviricetes</taxon>
        <taxon>Pachyviridae</taxon>
        <taxon>Baltivirus</taxon>
        <taxon>Baltivirus phi19tres</taxon>
    </lineage>
</organism>
<reference evidence="2" key="2">
    <citation type="submission" date="2013-03" db="EMBL/GenBank/DDBJ databases">
        <title>The Cellulophaga phages: a novel, diverse, and globally ubiquitous model system.</title>
        <authorList>
            <person name="Holmfeldt K."/>
            <person name="Solonenko N."/>
            <person name="Shah M."/>
            <person name="Corrier K."/>
            <person name="Riemann L."/>
            <person name="VerBerkmoes N.C."/>
            <person name="Sullivan M.B."/>
        </authorList>
    </citation>
    <scope>NUCLEOTIDE SEQUENCE [LARGE SCALE GENOMIC DNA]</scope>
</reference>
<reference evidence="1 2" key="1">
    <citation type="journal article" date="2013" name="Proc. Natl. Acad. Sci. U.S.A.">
        <title>Twelve previously unknown phage genera are ubiquitous in global oceans.</title>
        <authorList>
            <person name="Holmfeldt K."/>
            <person name="Solonenko N."/>
            <person name="Shah M."/>
            <person name="Corrier K."/>
            <person name="Riemann L."/>
            <person name="Verberkmoes N.C."/>
            <person name="Sullivan M.B."/>
        </authorList>
    </citation>
    <scope>NUCLEOTIDE SEQUENCE [LARGE SCALE GENOMIC DNA]</scope>
    <source>
        <strain evidence="1">Phi19:3</strain>
    </source>
</reference>
<keyword evidence="2" id="KW-1185">Reference proteome</keyword>
<dbReference type="OrthoDB" id="25578at10239"/>
<evidence type="ECO:0000313" key="1">
    <source>
        <dbReference type="EMBL" id="AGO47433.1"/>
    </source>
</evidence>
<dbReference type="EMBL" id="KC821608">
    <property type="protein sequence ID" value="AGO47433.1"/>
    <property type="molecule type" value="Genomic_DNA"/>
</dbReference>
<evidence type="ECO:0000313" key="2">
    <source>
        <dbReference type="Proteomes" id="UP000014731"/>
    </source>
</evidence>
<accession>R9ZZP6</accession>